<comment type="caution">
    <text evidence="3">The sequence shown here is derived from an EMBL/GenBank/DDBJ whole genome shotgun (WGS) entry which is preliminary data.</text>
</comment>
<organism evidence="3 4">
    <name type="scientific">Naasia lichenicola</name>
    <dbReference type="NCBI Taxonomy" id="2565933"/>
    <lineage>
        <taxon>Bacteria</taxon>
        <taxon>Bacillati</taxon>
        <taxon>Actinomycetota</taxon>
        <taxon>Actinomycetes</taxon>
        <taxon>Micrococcales</taxon>
        <taxon>Microbacteriaceae</taxon>
        <taxon>Naasia</taxon>
    </lineage>
</organism>
<dbReference type="InterPro" id="IPR029062">
    <property type="entry name" value="Class_I_gatase-like"/>
</dbReference>
<evidence type="ECO:0000313" key="4">
    <source>
        <dbReference type="Proteomes" id="UP000309133"/>
    </source>
</evidence>
<dbReference type="CDD" id="cd03143">
    <property type="entry name" value="A4_beta-galactosidase_middle_domain"/>
    <property type="match status" value="1"/>
</dbReference>
<dbReference type="EMBL" id="SSSM01000005">
    <property type="protein sequence ID" value="THG30086.1"/>
    <property type="molecule type" value="Genomic_DNA"/>
</dbReference>
<dbReference type="Gene3D" id="3.40.50.880">
    <property type="match status" value="1"/>
</dbReference>
<keyword evidence="4" id="KW-1185">Reference proteome</keyword>
<protein>
    <submittedName>
        <fullName evidence="3">Cytoplasmic protein</fullName>
    </submittedName>
</protein>
<dbReference type="PANTHER" id="PTHR37947">
    <property type="entry name" value="BLL2462 PROTEIN"/>
    <property type="match status" value="1"/>
</dbReference>
<dbReference type="Proteomes" id="UP000309133">
    <property type="component" value="Unassembled WGS sequence"/>
</dbReference>
<dbReference type="AlphaFoldDB" id="A0A4S4FLK8"/>
<dbReference type="Pfam" id="PF07090">
    <property type="entry name" value="GATase1_like"/>
    <property type="match status" value="1"/>
</dbReference>
<evidence type="ECO:0000256" key="1">
    <source>
        <dbReference type="SAM" id="MobiDB-lite"/>
    </source>
</evidence>
<dbReference type="PANTHER" id="PTHR37947:SF1">
    <property type="entry name" value="BLL2462 PROTEIN"/>
    <property type="match status" value="1"/>
</dbReference>
<dbReference type="InterPro" id="IPR010768">
    <property type="entry name" value="GATase1-like"/>
</dbReference>
<sequence>MGRVDGRTAARPTRARRQVRGDHLARARPVAGRRVTPQHSSQFTSTIRSNTVSKVLLVGETWIIQETHIKGFDSFSTSRFGVGGVDWTATVEAGGHEVTNLPAHLVPQNMPSTAEQLAEYDVIVLSDIGSSSLAVPLTVWLGGPGNNSMVALREWVRSGGAIVMCGGYLSFAGIDGKGKYANTPVEEVLPVTVLPYDDRVENPEFNVPVTVDGAHPLARGLPDDWPAIFGYNRVKAKSGSQVIATVGEDPFIVAGAYGQGRTLAFTTDIGPHWAPQAFLDSPAYRQFWPRAIDWVSGAI</sequence>
<accession>A0A4S4FLK8</accession>
<feature type="region of interest" description="Disordered" evidence="1">
    <location>
        <begin position="1"/>
        <end position="22"/>
    </location>
</feature>
<feature type="domain" description="Putative glutamine amidotransferase" evidence="2">
    <location>
        <begin position="54"/>
        <end position="295"/>
    </location>
</feature>
<reference evidence="3 4" key="1">
    <citation type="submission" date="2019-04" db="EMBL/GenBank/DDBJ databases">
        <authorList>
            <person name="Jiang L."/>
        </authorList>
    </citation>
    <scope>NUCLEOTIDE SEQUENCE [LARGE SCALE GENOMIC DNA]</scope>
    <source>
        <strain evidence="3 4">YIM 131853</strain>
    </source>
</reference>
<dbReference type="SUPFAM" id="SSF52317">
    <property type="entry name" value="Class I glutamine amidotransferase-like"/>
    <property type="match status" value="1"/>
</dbReference>
<proteinExistence type="predicted"/>
<evidence type="ECO:0000259" key="2">
    <source>
        <dbReference type="Pfam" id="PF07090"/>
    </source>
</evidence>
<evidence type="ECO:0000313" key="3">
    <source>
        <dbReference type="EMBL" id="THG30086.1"/>
    </source>
</evidence>
<gene>
    <name evidence="3" type="ORF">E6C64_15735</name>
</gene>
<name>A0A4S4FLK8_9MICO</name>